<dbReference type="PANTHER" id="PTHR48111">
    <property type="entry name" value="REGULATOR OF RPOS"/>
    <property type="match status" value="1"/>
</dbReference>
<dbReference type="CDD" id="cd00383">
    <property type="entry name" value="trans_reg_C"/>
    <property type="match status" value="1"/>
</dbReference>
<keyword evidence="4" id="KW-0902">Two-component regulatory system</keyword>
<dbReference type="InterPro" id="IPR006291">
    <property type="entry name" value="CusR-like"/>
</dbReference>
<dbReference type="GO" id="GO:0005829">
    <property type="term" value="C:cytosol"/>
    <property type="evidence" value="ECO:0007669"/>
    <property type="project" value="TreeGrafter"/>
</dbReference>
<evidence type="ECO:0000256" key="5">
    <source>
        <dbReference type="ARBA" id="ARBA00023015"/>
    </source>
</evidence>
<dbReference type="FunFam" id="1.10.10.10:FF:000005">
    <property type="entry name" value="Two-component system response regulator"/>
    <property type="match status" value="1"/>
</dbReference>
<organism evidence="13 14">
    <name type="scientific">Caballeronia grimmiae</name>
    <dbReference type="NCBI Taxonomy" id="1071679"/>
    <lineage>
        <taxon>Bacteria</taxon>
        <taxon>Pseudomonadati</taxon>
        <taxon>Pseudomonadota</taxon>
        <taxon>Betaproteobacteria</taxon>
        <taxon>Burkholderiales</taxon>
        <taxon>Burkholderiaceae</taxon>
        <taxon>Caballeronia</taxon>
    </lineage>
</organism>
<evidence type="ECO:0000313" key="12">
    <source>
        <dbReference type="EMBL" id="GGD65758.1"/>
    </source>
</evidence>
<dbReference type="eggNOG" id="COG0745">
    <property type="taxonomic scope" value="Bacteria"/>
</dbReference>
<name>A0A069NNK8_9BURK</name>
<dbReference type="EMBL" id="BMEG01000002">
    <property type="protein sequence ID" value="GGD65758.1"/>
    <property type="molecule type" value="Genomic_DNA"/>
</dbReference>
<evidence type="ECO:0000256" key="6">
    <source>
        <dbReference type="ARBA" id="ARBA00023125"/>
    </source>
</evidence>
<keyword evidence="6 9" id="KW-0238">DNA-binding</keyword>
<feature type="domain" description="Response regulatory" evidence="10">
    <location>
        <begin position="2"/>
        <end position="115"/>
    </location>
</feature>
<dbReference type="Gene3D" id="3.40.50.2300">
    <property type="match status" value="1"/>
</dbReference>
<dbReference type="InterPro" id="IPR036388">
    <property type="entry name" value="WH-like_DNA-bd_sf"/>
</dbReference>
<dbReference type="InterPro" id="IPR011006">
    <property type="entry name" value="CheY-like_superfamily"/>
</dbReference>
<keyword evidence="5" id="KW-0805">Transcription regulation</keyword>
<dbReference type="Pfam" id="PF00072">
    <property type="entry name" value="Response_reg"/>
    <property type="match status" value="1"/>
</dbReference>
<dbReference type="PROSITE" id="PS50110">
    <property type="entry name" value="RESPONSE_REGULATORY"/>
    <property type="match status" value="1"/>
</dbReference>
<evidence type="ECO:0000313" key="15">
    <source>
        <dbReference type="Proteomes" id="UP000597138"/>
    </source>
</evidence>
<dbReference type="OrthoDB" id="9802426at2"/>
<protein>
    <submittedName>
        <fullName evidence="12">DNA-binding response regulator</fullName>
    </submittedName>
    <submittedName>
        <fullName evidence="13">Transcriptional regulator</fullName>
    </submittedName>
</protein>
<dbReference type="EMBL" id="JFHE01000029">
    <property type="protein sequence ID" value="KDR29802.1"/>
    <property type="molecule type" value="Genomic_DNA"/>
</dbReference>
<keyword evidence="1" id="KW-0104">Cadmium</keyword>
<reference evidence="15" key="3">
    <citation type="journal article" date="2019" name="Int. J. Syst. Evol. Microbiol.">
        <title>The Global Catalogue of Microorganisms (GCM) 10K type strain sequencing project: providing services to taxonomists for standard genome sequencing and annotation.</title>
        <authorList>
            <consortium name="The Broad Institute Genomics Platform"/>
            <consortium name="The Broad Institute Genome Sequencing Center for Infectious Disease"/>
            <person name="Wu L."/>
            <person name="Ma J."/>
        </authorList>
    </citation>
    <scope>NUCLEOTIDE SEQUENCE [LARGE SCALE GENOMIC DNA]</scope>
    <source>
        <strain evidence="15">CGMCC 1.11013</strain>
    </source>
</reference>
<dbReference type="Gene3D" id="1.10.10.10">
    <property type="entry name" value="Winged helix-like DNA-binding domain superfamily/Winged helix DNA-binding domain"/>
    <property type="match status" value="1"/>
</dbReference>
<feature type="modified residue" description="4-aspartylphosphate" evidence="8">
    <location>
        <position position="51"/>
    </location>
</feature>
<dbReference type="GO" id="GO:0006355">
    <property type="term" value="P:regulation of DNA-templated transcription"/>
    <property type="evidence" value="ECO:0007669"/>
    <property type="project" value="InterPro"/>
</dbReference>
<dbReference type="SUPFAM" id="SSF52172">
    <property type="entry name" value="CheY-like"/>
    <property type="match status" value="1"/>
</dbReference>
<dbReference type="InterPro" id="IPR001867">
    <property type="entry name" value="OmpR/PhoB-type_DNA-bd"/>
</dbReference>
<dbReference type="RefSeq" id="WP_035968469.1">
    <property type="nucleotide sequence ID" value="NZ_BMEG01000002.1"/>
</dbReference>
<evidence type="ECO:0000259" key="11">
    <source>
        <dbReference type="PROSITE" id="PS51755"/>
    </source>
</evidence>
<evidence type="ECO:0000256" key="3">
    <source>
        <dbReference type="ARBA" id="ARBA00022833"/>
    </source>
</evidence>
<dbReference type="Proteomes" id="UP000597138">
    <property type="component" value="Unassembled WGS sequence"/>
</dbReference>
<dbReference type="PANTHER" id="PTHR48111:SF76">
    <property type="entry name" value="TWO-COMPONENT RESPONSE REGULATOR"/>
    <property type="match status" value="1"/>
</dbReference>
<dbReference type="GO" id="GO:0032993">
    <property type="term" value="C:protein-DNA complex"/>
    <property type="evidence" value="ECO:0007669"/>
    <property type="project" value="TreeGrafter"/>
</dbReference>
<accession>A0A069NNK8</accession>
<evidence type="ECO:0000256" key="8">
    <source>
        <dbReference type="PROSITE-ProRule" id="PRU00169"/>
    </source>
</evidence>
<evidence type="ECO:0000313" key="13">
    <source>
        <dbReference type="EMBL" id="KDR29802.1"/>
    </source>
</evidence>
<evidence type="ECO:0000256" key="2">
    <source>
        <dbReference type="ARBA" id="ARBA00022553"/>
    </source>
</evidence>
<keyword evidence="15" id="KW-1185">Reference proteome</keyword>
<keyword evidence="2 8" id="KW-0597">Phosphoprotein</keyword>
<dbReference type="Proteomes" id="UP000027439">
    <property type="component" value="Unassembled WGS sequence"/>
</dbReference>
<evidence type="ECO:0000256" key="7">
    <source>
        <dbReference type="ARBA" id="ARBA00023163"/>
    </source>
</evidence>
<evidence type="ECO:0000256" key="9">
    <source>
        <dbReference type="PROSITE-ProRule" id="PRU01091"/>
    </source>
</evidence>
<sequence>MKVLIVEDEHKVVDYLRSGLTEQGWVVDIAMDGEEGTHLAIEYDYDVIVLDVMLPRRDGFAVLKALRLQKSTPVIMLTARDHINDRVRGLREGADDYLTKPFSFLELVERLHALARRTRAQESTLISVGDLYVDLIGRRATRDGVRLDLTAKEFQLLSVLARRHGDILSKTAITELVWEVDFESHTNVVETAIKRLRAKLDGPFRTKLLHTVRGMGYVLEVREPRDMREPREDARPS</sequence>
<dbReference type="GO" id="GO:0000976">
    <property type="term" value="F:transcription cis-regulatory region binding"/>
    <property type="evidence" value="ECO:0007669"/>
    <property type="project" value="TreeGrafter"/>
</dbReference>
<reference evidence="12" key="1">
    <citation type="journal article" date="2014" name="Int. J. Syst. Evol. Microbiol.">
        <title>Complete genome of a new Firmicutes species belonging to the dominant human colonic microbiota ('Ruminococcus bicirculans') reveals two chromosomes and a selective capacity to utilize plant glucans.</title>
        <authorList>
            <consortium name="NISC Comparative Sequencing Program"/>
            <person name="Wegmann U."/>
            <person name="Louis P."/>
            <person name="Goesmann A."/>
            <person name="Henrissat B."/>
            <person name="Duncan S.H."/>
            <person name="Flint H.J."/>
        </authorList>
    </citation>
    <scope>NUCLEOTIDE SEQUENCE</scope>
    <source>
        <strain evidence="12">CGMCC 1.11013</strain>
    </source>
</reference>
<dbReference type="SMART" id="SM00448">
    <property type="entry name" value="REC"/>
    <property type="match status" value="1"/>
</dbReference>
<feature type="DNA-binding region" description="OmpR/PhoB-type" evidence="9">
    <location>
        <begin position="123"/>
        <end position="221"/>
    </location>
</feature>
<keyword evidence="3" id="KW-0862">Zinc</keyword>
<dbReference type="AlphaFoldDB" id="A0A069NNK8"/>
<dbReference type="InterPro" id="IPR039420">
    <property type="entry name" value="WalR-like"/>
</dbReference>
<dbReference type="CDD" id="cd19935">
    <property type="entry name" value="REC_OmpR_CusR-like"/>
    <property type="match status" value="1"/>
</dbReference>
<feature type="domain" description="OmpR/PhoB-type" evidence="11">
    <location>
        <begin position="123"/>
        <end position="221"/>
    </location>
</feature>
<keyword evidence="7" id="KW-0804">Transcription</keyword>
<proteinExistence type="predicted"/>
<dbReference type="FunFam" id="3.40.50.2300:FF:000001">
    <property type="entry name" value="DNA-binding response regulator PhoB"/>
    <property type="match status" value="1"/>
</dbReference>
<dbReference type="STRING" id="1071679.BG57_15790"/>
<dbReference type="NCBIfam" id="TIGR01387">
    <property type="entry name" value="cztR_silR_copR"/>
    <property type="match status" value="1"/>
</dbReference>
<dbReference type="InterPro" id="IPR001789">
    <property type="entry name" value="Sig_transdc_resp-reg_receiver"/>
</dbReference>
<evidence type="ECO:0000256" key="1">
    <source>
        <dbReference type="ARBA" id="ARBA00022539"/>
    </source>
</evidence>
<comment type="caution">
    <text evidence="13">The sequence shown here is derived from an EMBL/GenBank/DDBJ whole genome shotgun (WGS) entry which is preliminary data.</text>
</comment>
<evidence type="ECO:0000313" key="14">
    <source>
        <dbReference type="Proteomes" id="UP000027439"/>
    </source>
</evidence>
<dbReference type="Gene3D" id="6.10.250.690">
    <property type="match status" value="1"/>
</dbReference>
<dbReference type="Pfam" id="PF00486">
    <property type="entry name" value="Trans_reg_C"/>
    <property type="match status" value="1"/>
</dbReference>
<reference evidence="13 14" key="2">
    <citation type="submission" date="2014-03" db="EMBL/GenBank/DDBJ databases">
        <title>Draft Genome Sequences of Four Burkholderia Strains.</title>
        <authorList>
            <person name="Liu X.Y."/>
            <person name="Li C.X."/>
            <person name="Xu J.H."/>
        </authorList>
    </citation>
    <scope>NUCLEOTIDE SEQUENCE [LARGE SCALE GENOMIC DNA]</scope>
    <source>
        <strain evidence="13 14">R27</strain>
    </source>
</reference>
<dbReference type="GO" id="GO:0000156">
    <property type="term" value="F:phosphorelay response regulator activity"/>
    <property type="evidence" value="ECO:0007669"/>
    <property type="project" value="TreeGrafter"/>
</dbReference>
<evidence type="ECO:0000259" key="10">
    <source>
        <dbReference type="PROSITE" id="PS50110"/>
    </source>
</evidence>
<gene>
    <name evidence="13" type="ORF">BG57_15790</name>
    <name evidence="12" type="ORF">GCM10010985_19910</name>
</gene>
<evidence type="ECO:0000256" key="4">
    <source>
        <dbReference type="ARBA" id="ARBA00023012"/>
    </source>
</evidence>
<dbReference type="PROSITE" id="PS51755">
    <property type="entry name" value="OMPR_PHOB"/>
    <property type="match status" value="1"/>
</dbReference>
<reference evidence="12" key="4">
    <citation type="submission" date="2024-05" db="EMBL/GenBank/DDBJ databases">
        <authorList>
            <person name="Sun Q."/>
            <person name="Zhou Y."/>
        </authorList>
    </citation>
    <scope>NUCLEOTIDE SEQUENCE</scope>
    <source>
        <strain evidence="12">CGMCC 1.11013</strain>
    </source>
</reference>
<dbReference type="SMART" id="SM00862">
    <property type="entry name" value="Trans_reg_C"/>
    <property type="match status" value="1"/>
</dbReference>